<dbReference type="PANTHER" id="PTHR12318">
    <property type="entry name" value="TESTOSTERONE-REGULATED PROTEIN RP2"/>
    <property type="match status" value="1"/>
</dbReference>
<dbReference type="EMBL" id="JACT01000005">
    <property type="protein sequence ID" value="KMS53232.1"/>
    <property type="molecule type" value="Genomic_DNA"/>
</dbReference>
<dbReference type="CDD" id="cd18870">
    <property type="entry name" value="NUDIX_AcylCoAdiphos_Nudt19"/>
    <property type="match status" value="1"/>
</dbReference>
<evidence type="ECO:0000313" key="8">
    <source>
        <dbReference type="EMBL" id="KMS53232.1"/>
    </source>
</evidence>
<dbReference type="RefSeq" id="WP_082679226.1">
    <property type="nucleotide sequence ID" value="NZ_KQ130436.1"/>
</dbReference>
<keyword evidence="4 8" id="KW-0378">Hydrolase</keyword>
<dbReference type="InterPro" id="IPR015797">
    <property type="entry name" value="NUDIX_hydrolase-like_dom_sf"/>
</dbReference>
<keyword evidence="3" id="KW-0479">Metal-binding</keyword>
<sequence>MADGPRDIAIARPAATILLVRDAPFEVLMVRRHPEQTFSSALVFPGGTVDESDRADDWLDLVTGGEALDSGERALRIAAFRETFEETAILLARDADGRPVPCVSTARDDFRAVVAESGGTLWLDDLVKFGHWITPVNGLKRFDTHFFLAAAPDGQEAKCDGGEAVALEWASPDAILARASAGERSILFPTRMNLRRLAESDTVDAALAAARARSVFTVLPRVERREGGMAVLIPHEAGYGETENFHPRAEMTGHAAGQPAGD</sequence>
<reference evidence="8 9" key="1">
    <citation type="journal article" date="2015" name="G3 (Bethesda)">
        <title>Insights into Ongoing Evolution of the Hexachlorocyclohexane Catabolic Pathway from Comparative Genomics of Ten Sphingomonadaceae Strains.</title>
        <authorList>
            <person name="Pearce S.L."/>
            <person name="Oakeshott J.G."/>
            <person name="Pandey G."/>
        </authorList>
    </citation>
    <scope>NUCLEOTIDE SEQUENCE [LARGE SCALE GENOMIC DNA]</scope>
    <source>
        <strain evidence="8 9">LL01</strain>
    </source>
</reference>
<feature type="domain" description="Nudix hydrolase" evidence="7">
    <location>
        <begin position="10"/>
        <end position="192"/>
    </location>
</feature>
<keyword evidence="5" id="KW-0460">Magnesium</keyword>
<dbReference type="PATRIC" id="fig|1420583.3.peg.3779"/>
<name>A0A0J7XNI3_9SPHN</name>
<evidence type="ECO:0000313" key="9">
    <source>
        <dbReference type="Proteomes" id="UP000052232"/>
    </source>
</evidence>
<dbReference type="GO" id="GO:0016818">
    <property type="term" value="F:hydrolase activity, acting on acid anhydrides, in phosphorus-containing anhydrides"/>
    <property type="evidence" value="ECO:0007669"/>
    <property type="project" value="InterPro"/>
</dbReference>
<keyword evidence="9" id="KW-1185">Reference proteome</keyword>
<dbReference type="PROSITE" id="PS51462">
    <property type="entry name" value="NUDIX"/>
    <property type="match status" value="1"/>
</dbReference>
<gene>
    <name evidence="8" type="ORF">V473_19865</name>
</gene>
<dbReference type="GO" id="GO:0046872">
    <property type="term" value="F:metal ion binding"/>
    <property type="evidence" value="ECO:0007669"/>
    <property type="project" value="UniProtKB-KW"/>
</dbReference>
<dbReference type="Pfam" id="PF00293">
    <property type="entry name" value="NUDIX"/>
    <property type="match status" value="1"/>
</dbReference>
<organism evidence="8 9">
    <name type="scientific">Sphingobium cupriresistens LL01</name>
    <dbReference type="NCBI Taxonomy" id="1420583"/>
    <lineage>
        <taxon>Bacteria</taxon>
        <taxon>Pseudomonadati</taxon>
        <taxon>Pseudomonadota</taxon>
        <taxon>Alphaproteobacteria</taxon>
        <taxon>Sphingomonadales</taxon>
        <taxon>Sphingomonadaceae</taxon>
        <taxon>Sphingobium</taxon>
    </lineage>
</organism>
<evidence type="ECO:0000256" key="4">
    <source>
        <dbReference type="ARBA" id="ARBA00022801"/>
    </source>
</evidence>
<comment type="cofactor">
    <cofactor evidence="1">
        <name>Mn(2+)</name>
        <dbReference type="ChEBI" id="CHEBI:29035"/>
    </cofactor>
</comment>
<dbReference type="STRING" id="1420583.V473_19865"/>
<dbReference type="Proteomes" id="UP000052232">
    <property type="component" value="Unassembled WGS sequence"/>
</dbReference>
<accession>A0A0J7XNI3</accession>
<evidence type="ECO:0000256" key="2">
    <source>
        <dbReference type="ARBA" id="ARBA00001946"/>
    </source>
</evidence>
<comment type="cofactor">
    <cofactor evidence="2">
        <name>Mg(2+)</name>
        <dbReference type="ChEBI" id="CHEBI:18420"/>
    </cofactor>
</comment>
<protein>
    <submittedName>
        <fullName evidence="8">NUDIX hydrolase</fullName>
    </submittedName>
</protein>
<dbReference type="SUPFAM" id="SSF55811">
    <property type="entry name" value="Nudix"/>
    <property type="match status" value="1"/>
</dbReference>
<comment type="caution">
    <text evidence="8">The sequence shown here is derived from an EMBL/GenBank/DDBJ whole genome shotgun (WGS) entry which is preliminary data.</text>
</comment>
<dbReference type="AlphaFoldDB" id="A0A0J7XNI3"/>
<dbReference type="InterPro" id="IPR039121">
    <property type="entry name" value="NUDT19"/>
</dbReference>
<evidence type="ECO:0000256" key="5">
    <source>
        <dbReference type="ARBA" id="ARBA00022842"/>
    </source>
</evidence>
<proteinExistence type="predicted"/>
<dbReference type="Gene3D" id="3.90.79.10">
    <property type="entry name" value="Nucleoside Triphosphate Pyrophosphohydrolase"/>
    <property type="match status" value="1"/>
</dbReference>
<evidence type="ECO:0000259" key="7">
    <source>
        <dbReference type="PROSITE" id="PS51462"/>
    </source>
</evidence>
<evidence type="ECO:0000256" key="1">
    <source>
        <dbReference type="ARBA" id="ARBA00001936"/>
    </source>
</evidence>
<keyword evidence="6" id="KW-0464">Manganese</keyword>
<evidence type="ECO:0000256" key="6">
    <source>
        <dbReference type="ARBA" id="ARBA00023211"/>
    </source>
</evidence>
<dbReference type="PANTHER" id="PTHR12318:SF0">
    <property type="entry name" value="ACYL-COENZYME A DIPHOSPHATASE NUDT19"/>
    <property type="match status" value="1"/>
</dbReference>
<evidence type="ECO:0000256" key="3">
    <source>
        <dbReference type="ARBA" id="ARBA00022723"/>
    </source>
</evidence>
<dbReference type="InterPro" id="IPR000086">
    <property type="entry name" value="NUDIX_hydrolase_dom"/>
</dbReference>